<protein>
    <submittedName>
        <fullName evidence="2">Uncharacterized protein</fullName>
    </submittedName>
</protein>
<dbReference type="AlphaFoldDB" id="A0A1A9VRI7"/>
<proteinExistence type="predicted"/>
<sequence>MVNSIRDRLLSLPTSGPQSNSLCSLTGVGGVGSVGTGSGSNNNQTSLLRSRGSGAGAGFDHTNIMMKSLYEVQHHQHQPVLLATQPSLHGLLSPPSSNCTSTSAVQCVNANSNSNYPLAMECDPPLQQQQAQQQMPPPPPPVMISNHASLTARFGVCSGDTSGSSSGSLISSTSRLSSNCGSSSRLRQTNVFTGGLNMHQQQKPHHTHQSSGGPVSSLLSSNQQLPHQQNYAPASLPLDLVNHPLTTAASHLMITDSSLNTALLKYSLVNTYLCQGCITTGRSETRMLYVNVQPASPNTLVCKETSITVHEFLMCFKNLLQLAILTFSRLPSPEITSYNIDLLPANTRKPFESHVRKSLLAKQHTCLNQWCSDFKSINEGYLKLIFGEENKGLEYPQIIFN</sequence>
<dbReference type="Proteomes" id="UP000078200">
    <property type="component" value="Unassembled WGS sequence"/>
</dbReference>
<dbReference type="EnsemblMetazoa" id="GAUT045219-RA">
    <property type="protein sequence ID" value="GAUT045219-PA"/>
    <property type="gene ID" value="GAUT045219"/>
</dbReference>
<feature type="region of interest" description="Disordered" evidence="1">
    <location>
        <begin position="199"/>
        <end position="224"/>
    </location>
</feature>
<name>A0A1A9VRI7_GLOAU</name>
<keyword evidence="3" id="KW-1185">Reference proteome</keyword>
<evidence type="ECO:0000256" key="1">
    <source>
        <dbReference type="SAM" id="MobiDB-lite"/>
    </source>
</evidence>
<dbReference type="VEuPathDB" id="VectorBase:GAUT045219"/>
<reference evidence="2" key="1">
    <citation type="submission" date="2020-05" db="UniProtKB">
        <authorList>
            <consortium name="EnsemblMetazoa"/>
        </authorList>
    </citation>
    <scope>IDENTIFICATION</scope>
    <source>
        <strain evidence="2">TTRI</strain>
    </source>
</reference>
<feature type="compositionally biased region" description="Low complexity" evidence="1">
    <location>
        <begin position="210"/>
        <end position="221"/>
    </location>
</feature>
<evidence type="ECO:0000313" key="3">
    <source>
        <dbReference type="Proteomes" id="UP000078200"/>
    </source>
</evidence>
<organism evidence="2 3">
    <name type="scientific">Glossina austeni</name>
    <name type="common">Savannah tsetse fly</name>
    <dbReference type="NCBI Taxonomy" id="7395"/>
    <lineage>
        <taxon>Eukaryota</taxon>
        <taxon>Metazoa</taxon>
        <taxon>Ecdysozoa</taxon>
        <taxon>Arthropoda</taxon>
        <taxon>Hexapoda</taxon>
        <taxon>Insecta</taxon>
        <taxon>Pterygota</taxon>
        <taxon>Neoptera</taxon>
        <taxon>Endopterygota</taxon>
        <taxon>Diptera</taxon>
        <taxon>Brachycera</taxon>
        <taxon>Muscomorpha</taxon>
        <taxon>Hippoboscoidea</taxon>
        <taxon>Glossinidae</taxon>
        <taxon>Glossina</taxon>
    </lineage>
</organism>
<evidence type="ECO:0000313" key="2">
    <source>
        <dbReference type="EnsemblMetazoa" id="GAUT045219-PA"/>
    </source>
</evidence>
<accession>A0A1A9VRI7</accession>